<proteinExistence type="predicted"/>
<protein>
    <submittedName>
        <fullName evidence="1">Uncharacterized protein</fullName>
    </submittedName>
</protein>
<keyword evidence="2" id="KW-1185">Reference proteome</keyword>
<gene>
    <name evidence="1" type="ORF">NDU88_003311</name>
</gene>
<comment type="caution">
    <text evidence="1">The sequence shown here is derived from an EMBL/GenBank/DDBJ whole genome shotgun (WGS) entry which is preliminary data.</text>
</comment>
<dbReference type="EMBL" id="JANPWB010000006">
    <property type="protein sequence ID" value="KAJ1178062.1"/>
    <property type="molecule type" value="Genomic_DNA"/>
</dbReference>
<reference evidence="1" key="1">
    <citation type="journal article" date="2022" name="bioRxiv">
        <title>Sequencing and chromosome-scale assembly of the giantPleurodeles waltlgenome.</title>
        <authorList>
            <person name="Brown T."/>
            <person name="Elewa A."/>
            <person name="Iarovenko S."/>
            <person name="Subramanian E."/>
            <person name="Araus A.J."/>
            <person name="Petzold A."/>
            <person name="Susuki M."/>
            <person name="Suzuki K.-i.T."/>
            <person name="Hayashi T."/>
            <person name="Toyoda A."/>
            <person name="Oliveira C."/>
            <person name="Osipova E."/>
            <person name="Leigh N.D."/>
            <person name="Simon A."/>
            <person name="Yun M.H."/>
        </authorList>
    </citation>
    <scope>NUCLEOTIDE SEQUENCE</scope>
    <source>
        <strain evidence="1">20211129_DDA</strain>
        <tissue evidence="1">Liver</tissue>
    </source>
</reference>
<sequence>MGSGWCLAARLWAPATDLDGGVRPVRSPGALPAPDACYLKLRLTEIQEVSGVRGFSPHRFQVPIPGPGDPGRAMDSHLLMVNTLVFTDQQAPAYRLDRSVMGRGDPEALLHDTRQERDLPLHTLAVVRIRGAPLKSLFQLLLLLHTQQLRLPGSSRSWKCFRGCLKLYAQFFLFLFLGAAVSRV</sequence>
<evidence type="ECO:0000313" key="2">
    <source>
        <dbReference type="Proteomes" id="UP001066276"/>
    </source>
</evidence>
<name>A0AAV7TN63_PLEWA</name>
<accession>A0AAV7TN63</accession>
<dbReference type="AlphaFoldDB" id="A0AAV7TN63"/>
<evidence type="ECO:0000313" key="1">
    <source>
        <dbReference type="EMBL" id="KAJ1178062.1"/>
    </source>
</evidence>
<dbReference type="Proteomes" id="UP001066276">
    <property type="component" value="Chromosome 3_2"/>
</dbReference>
<organism evidence="1 2">
    <name type="scientific">Pleurodeles waltl</name>
    <name type="common">Iberian ribbed newt</name>
    <dbReference type="NCBI Taxonomy" id="8319"/>
    <lineage>
        <taxon>Eukaryota</taxon>
        <taxon>Metazoa</taxon>
        <taxon>Chordata</taxon>
        <taxon>Craniata</taxon>
        <taxon>Vertebrata</taxon>
        <taxon>Euteleostomi</taxon>
        <taxon>Amphibia</taxon>
        <taxon>Batrachia</taxon>
        <taxon>Caudata</taxon>
        <taxon>Salamandroidea</taxon>
        <taxon>Salamandridae</taxon>
        <taxon>Pleurodelinae</taxon>
        <taxon>Pleurodeles</taxon>
    </lineage>
</organism>